<dbReference type="Proteomes" id="UP000028623">
    <property type="component" value="Unassembled WGS sequence"/>
</dbReference>
<gene>
    <name evidence="1" type="ORF">IO89_18150</name>
</gene>
<dbReference type="STRING" id="421072.SAMN04488097_3672"/>
<protein>
    <recommendedName>
        <fullName evidence="3">Type VI secretion, VasB, ImpH, VC_A0111</fullName>
    </recommendedName>
</protein>
<dbReference type="RefSeq" id="WP_034978941.1">
    <property type="nucleotide sequence ID" value="NZ_FOFI01000006.1"/>
</dbReference>
<comment type="caution">
    <text evidence="1">The sequence shown here is derived from an EMBL/GenBank/DDBJ whole genome shotgun (WGS) entry which is preliminary data.</text>
</comment>
<organism evidence="1 2">
    <name type="scientific">Epilithonimonas lactis</name>
    <dbReference type="NCBI Taxonomy" id="421072"/>
    <lineage>
        <taxon>Bacteria</taxon>
        <taxon>Pseudomonadati</taxon>
        <taxon>Bacteroidota</taxon>
        <taxon>Flavobacteriia</taxon>
        <taxon>Flavobacteriales</taxon>
        <taxon>Weeksellaceae</taxon>
        <taxon>Chryseobacterium group</taxon>
        <taxon>Epilithonimonas</taxon>
    </lineage>
</organism>
<sequence>MANETHHISELKYNKLGTDFKIESVAANLLKYYNSSSSIFIRRIGINDRPYLKDIKNIYSTYYGLDNETIIMETYRESIYDYLPEGLFHPPSLGTASKRGVESVVKEIRKQKEVEENARNFFQPFEQEFFHTEVSALLKETEFDIADQSDTLIKIFKELWPLLEKVDLETAKVFFHILPFLHEVRGNKRWIERFMTAFLNVKVEIDFVPNTIDKHDDESGITSLGNSKLGITFIPNGKHMDGERNWQVTIGPIPYDQIHKYVAGTPFRELLQNIYDYLMPITVKIEEKFITEKKENSFVINTTENTNRLGYSTYI</sequence>
<evidence type="ECO:0000313" key="1">
    <source>
        <dbReference type="EMBL" id="KFC18414.1"/>
    </source>
</evidence>
<dbReference type="EMBL" id="JPLY01000007">
    <property type="protein sequence ID" value="KFC18414.1"/>
    <property type="molecule type" value="Genomic_DNA"/>
</dbReference>
<dbReference type="AlphaFoldDB" id="A0A085B7G9"/>
<reference evidence="1 2" key="1">
    <citation type="submission" date="2014-07" db="EMBL/GenBank/DDBJ databases">
        <title>Epilithonimonas lactis LMG 22401 Genome.</title>
        <authorList>
            <person name="Pipes S.E."/>
            <person name="Stropko S.J."/>
        </authorList>
    </citation>
    <scope>NUCLEOTIDE SEQUENCE [LARGE SCALE GENOMIC DNA]</scope>
    <source>
        <strain evidence="1 2">LMG 24401</strain>
    </source>
</reference>
<keyword evidence="2" id="KW-1185">Reference proteome</keyword>
<accession>A0A085B7G9</accession>
<evidence type="ECO:0008006" key="3">
    <source>
        <dbReference type="Google" id="ProtNLM"/>
    </source>
</evidence>
<name>A0A085B7G9_9FLAO</name>
<dbReference type="OrthoDB" id="1411058at2"/>
<evidence type="ECO:0000313" key="2">
    <source>
        <dbReference type="Proteomes" id="UP000028623"/>
    </source>
</evidence>
<proteinExistence type="predicted"/>
<dbReference type="eggNOG" id="COG3520">
    <property type="taxonomic scope" value="Bacteria"/>
</dbReference>